<dbReference type="PROSITE" id="PS50137">
    <property type="entry name" value="DS_RBD"/>
    <property type="match status" value="1"/>
</dbReference>
<dbReference type="GO" id="GO:0003723">
    <property type="term" value="F:RNA binding"/>
    <property type="evidence" value="ECO:0007669"/>
    <property type="project" value="UniProtKB-UniRule"/>
</dbReference>
<dbReference type="EMBL" id="MK072491">
    <property type="protein sequence ID" value="AYV86001.1"/>
    <property type="molecule type" value="Genomic_DNA"/>
</dbReference>
<protein>
    <recommendedName>
        <fullName evidence="2">DRBM domain-containing protein</fullName>
    </recommendedName>
</protein>
<gene>
    <name evidence="3" type="ORF">Solivirus3_1</name>
</gene>
<accession>A0A3G5AI70</accession>
<feature type="non-terminal residue" evidence="3">
    <location>
        <position position="1"/>
    </location>
</feature>
<evidence type="ECO:0000256" key="1">
    <source>
        <dbReference type="PROSITE-ProRule" id="PRU00266"/>
    </source>
</evidence>
<dbReference type="SUPFAM" id="SSF54768">
    <property type="entry name" value="dsRNA-binding domain-like"/>
    <property type="match status" value="1"/>
</dbReference>
<evidence type="ECO:0000259" key="2">
    <source>
        <dbReference type="PROSITE" id="PS50137"/>
    </source>
</evidence>
<proteinExistence type="predicted"/>
<sequence length="157" mass="18371">VLPGLPNELIIEILSKTDDNSFNNLCTEPEFISYCSSNSIFSERIYEERARRASFKRYRRDVTKFKPREMSWREFYSRINIDEFEQLNRIAEFYGDRLLYFNVQTREANTFKITLHVLLLGGVGIGETKEEAESNAAKALLHNLARADITFNVKMML</sequence>
<reference evidence="3" key="1">
    <citation type="submission" date="2018-10" db="EMBL/GenBank/DDBJ databases">
        <title>Hidden diversity of soil giant viruses.</title>
        <authorList>
            <person name="Schulz F."/>
            <person name="Alteio L."/>
            <person name="Goudeau D."/>
            <person name="Ryan E.M."/>
            <person name="Malmstrom R.R."/>
            <person name="Blanchard J."/>
            <person name="Woyke T."/>
        </authorList>
    </citation>
    <scope>NUCLEOTIDE SEQUENCE</scope>
    <source>
        <strain evidence="3">SOV1</strain>
    </source>
</reference>
<dbReference type="Gene3D" id="3.30.160.20">
    <property type="match status" value="1"/>
</dbReference>
<feature type="domain" description="DRBM" evidence="2">
    <location>
        <begin position="124"/>
        <end position="146"/>
    </location>
</feature>
<name>A0A3G5AI70_9VIRU</name>
<dbReference type="InterPro" id="IPR014720">
    <property type="entry name" value="dsRBD_dom"/>
</dbReference>
<keyword evidence="1" id="KW-0694">RNA-binding</keyword>
<organism evidence="3">
    <name type="scientific">Solivirus sp</name>
    <dbReference type="NCBI Taxonomy" id="2487772"/>
    <lineage>
        <taxon>Viruses</taxon>
        <taxon>Pithoviruses</taxon>
    </lineage>
</organism>
<evidence type="ECO:0000313" key="3">
    <source>
        <dbReference type="EMBL" id="AYV86001.1"/>
    </source>
</evidence>